<dbReference type="InterPro" id="IPR008007">
    <property type="entry name" value="Peptidase_M42"/>
</dbReference>
<dbReference type="Gene3D" id="2.40.30.40">
    <property type="entry name" value="Peptidase M42, domain 2"/>
    <property type="match status" value="1"/>
</dbReference>
<dbReference type="GO" id="GO:0046872">
    <property type="term" value="F:metal ion binding"/>
    <property type="evidence" value="ECO:0007669"/>
    <property type="project" value="UniProtKB-UniRule"/>
</dbReference>
<feature type="binding site" evidence="8">
    <location>
        <position position="205"/>
    </location>
    <ligand>
        <name>Zn(2+)</name>
        <dbReference type="ChEBI" id="CHEBI:29105"/>
        <label>2</label>
    </ligand>
</feature>
<evidence type="ECO:0000256" key="5">
    <source>
        <dbReference type="ARBA" id="ARBA00022801"/>
    </source>
</evidence>
<protein>
    <submittedName>
        <fullName evidence="9">M42 family peptidase</fullName>
    </submittedName>
</protein>
<comment type="cofactor">
    <cofactor evidence="8">
        <name>a divalent metal cation</name>
        <dbReference type="ChEBI" id="CHEBI:60240"/>
    </cofactor>
    <text evidence="8">Binds 2 divalent metal cations per subunit.</text>
</comment>
<evidence type="ECO:0000256" key="3">
    <source>
        <dbReference type="ARBA" id="ARBA00022670"/>
    </source>
</evidence>
<dbReference type="PANTHER" id="PTHR32481">
    <property type="entry name" value="AMINOPEPTIDASE"/>
    <property type="match status" value="1"/>
</dbReference>
<dbReference type="SUPFAM" id="SSF101821">
    <property type="entry name" value="Aminopeptidase/glucanase lid domain"/>
    <property type="match status" value="1"/>
</dbReference>
<dbReference type="InterPro" id="IPR051464">
    <property type="entry name" value="Peptidase_M42_aminopept"/>
</dbReference>
<dbReference type="AlphaFoldDB" id="A0A660S654"/>
<evidence type="ECO:0000256" key="4">
    <source>
        <dbReference type="ARBA" id="ARBA00022723"/>
    </source>
</evidence>
<proteinExistence type="inferred from homology"/>
<dbReference type="PIRSF" id="PIRSF001123">
    <property type="entry name" value="PepA_GA"/>
    <property type="match status" value="1"/>
</dbReference>
<feature type="binding site" evidence="8">
    <location>
        <position position="66"/>
    </location>
    <ligand>
        <name>Zn(2+)</name>
        <dbReference type="ChEBI" id="CHEBI:29105"/>
        <label>1</label>
    </ligand>
</feature>
<keyword evidence="4 8" id="KW-0479">Metal-binding</keyword>
<evidence type="ECO:0000256" key="2">
    <source>
        <dbReference type="ARBA" id="ARBA00022438"/>
    </source>
</evidence>
<dbReference type="InterPro" id="IPR023367">
    <property type="entry name" value="Peptidase_M42_dom2"/>
</dbReference>
<evidence type="ECO:0000313" key="9">
    <source>
        <dbReference type="EMBL" id="RKX65268.1"/>
    </source>
</evidence>
<dbReference type="SUPFAM" id="SSF53187">
    <property type="entry name" value="Zn-dependent exopeptidases"/>
    <property type="match status" value="1"/>
</dbReference>
<keyword evidence="5" id="KW-0378">Hydrolase</keyword>
<evidence type="ECO:0000256" key="8">
    <source>
        <dbReference type="PIRSR" id="PIRSR001123-2"/>
    </source>
</evidence>
<keyword evidence="3" id="KW-0645">Protease</keyword>
<feature type="binding site" evidence="8">
    <location>
        <position position="315"/>
    </location>
    <ligand>
        <name>Zn(2+)</name>
        <dbReference type="ChEBI" id="CHEBI:29105"/>
        <label>2</label>
    </ligand>
</feature>
<evidence type="ECO:0000256" key="7">
    <source>
        <dbReference type="PIRSR" id="PIRSR001123-1"/>
    </source>
</evidence>
<evidence type="ECO:0000313" key="10">
    <source>
        <dbReference type="Proteomes" id="UP000282321"/>
    </source>
</evidence>
<feature type="binding site" evidence="8">
    <location>
        <position position="176"/>
    </location>
    <ligand>
        <name>Zn(2+)</name>
        <dbReference type="ChEBI" id="CHEBI:29105"/>
        <label>1</label>
    </ligand>
</feature>
<feature type="active site" description="Proton acceptor" evidence="7">
    <location>
        <position position="204"/>
    </location>
</feature>
<accession>A0A660S654</accession>
<comment type="similarity">
    <text evidence="1 6">Belongs to the peptidase M42 family.</text>
</comment>
<gene>
    <name evidence="9" type="ORF">DRP44_06715</name>
</gene>
<dbReference type="GO" id="GO:0006508">
    <property type="term" value="P:proteolysis"/>
    <property type="evidence" value="ECO:0007669"/>
    <property type="project" value="UniProtKB-KW"/>
</dbReference>
<feature type="binding site" evidence="8">
    <location>
        <position position="227"/>
    </location>
    <ligand>
        <name>Zn(2+)</name>
        <dbReference type="ChEBI" id="CHEBI:29105"/>
        <label>1</label>
    </ligand>
</feature>
<organism evidence="9 10">
    <name type="scientific">candidate division TA06 bacterium</name>
    <dbReference type="NCBI Taxonomy" id="2250710"/>
    <lineage>
        <taxon>Bacteria</taxon>
        <taxon>Bacteria division TA06</taxon>
    </lineage>
</organism>
<evidence type="ECO:0000256" key="6">
    <source>
        <dbReference type="PIRNR" id="PIRNR001123"/>
    </source>
</evidence>
<keyword evidence="2" id="KW-0031">Aminopeptidase</keyword>
<evidence type="ECO:0000256" key="1">
    <source>
        <dbReference type="ARBA" id="ARBA00006272"/>
    </source>
</evidence>
<dbReference type="Proteomes" id="UP000282321">
    <property type="component" value="Unassembled WGS sequence"/>
</dbReference>
<dbReference type="Pfam" id="PF05343">
    <property type="entry name" value="Peptidase_M42"/>
    <property type="match status" value="1"/>
</dbReference>
<name>A0A660S654_UNCT6</name>
<reference evidence="9 10" key="1">
    <citation type="submission" date="2018-06" db="EMBL/GenBank/DDBJ databases">
        <title>Extensive metabolic versatility and redundancy in microbially diverse, dynamic hydrothermal sediments.</title>
        <authorList>
            <person name="Dombrowski N."/>
            <person name="Teske A."/>
            <person name="Baker B.J."/>
        </authorList>
    </citation>
    <scope>NUCLEOTIDE SEQUENCE [LARGE SCALE GENOMIC DNA]</scope>
    <source>
        <strain evidence="9">B35_G9</strain>
    </source>
</reference>
<dbReference type="Gene3D" id="3.40.630.10">
    <property type="entry name" value="Zn peptidases"/>
    <property type="match status" value="1"/>
</dbReference>
<comment type="caution">
    <text evidence="9">The sequence shown here is derived from an EMBL/GenBank/DDBJ whole genome shotgun (WGS) entry which is preliminary data.</text>
</comment>
<feature type="binding site" evidence="8">
    <location>
        <position position="176"/>
    </location>
    <ligand>
        <name>Zn(2+)</name>
        <dbReference type="ChEBI" id="CHEBI:29105"/>
        <label>2</label>
    </ligand>
</feature>
<dbReference type="PANTHER" id="PTHR32481:SF5">
    <property type="entry name" value="ENDOGLUCANASE"/>
    <property type="match status" value="1"/>
</dbReference>
<sequence>MSNGGMMNIEKFSNAMGVSGDEWEIRRLLTEEAEKYADSVEIDAMGNIIALKRGTGGKKKLMAVAHMDEVGFLVTGIDESGFLKLGRVGGIDPRVCVDKRVIVGRDKIPGVIMVKPIHLTSRDERGKPVPFSSLLVDIGTEKKEETAKYVKLGDPVAFDTKFEKLSNSMIKGKAFDDRLGCVAIIELLKKRYKHDFYAVFTVQEEVVLRGASVIGERIKADYAIILEGTGAQDFPHKKDINKSPKIGAGPCVTIKDGRSFASKELLKLTVKVAEENKIPFQFKKPGVGGTDAGVLQISGTGIKTIVYATPARYIHSPVSISSVNDLKNKINLTDLVLKSL</sequence>
<dbReference type="GO" id="GO:0004177">
    <property type="term" value="F:aminopeptidase activity"/>
    <property type="evidence" value="ECO:0007669"/>
    <property type="project" value="UniProtKB-UniRule"/>
</dbReference>
<dbReference type="EMBL" id="QNBC01000100">
    <property type="protein sequence ID" value="RKX65268.1"/>
    <property type="molecule type" value="Genomic_DNA"/>
</dbReference>